<organism evidence="1">
    <name type="scientific">marine sediment metagenome</name>
    <dbReference type="NCBI Taxonomy" id="412755"/>
    <lineage>
        <taxon>unclassified sequences</taxon>
        <taxon>metagenomes</taxon>
        <taxon>ecological metagenomes</taxon>
    </lineage>
</organism>
<proteinExistence type="predicted"/>
<gene>
    <name evidence="1" type="ORF">LCGC14_0347580</name>
</gene>
<evidence type="ECO:0000313" key="1">
    <source>
        <dbReference type="EMBL" id="KKN78691.1"/>
    </source>
</evidence>
<dbReference type="EMBL" id="LAZR01000258">
    <property type="protein sequence ID" value="KKN78691.1"/>
    <property type="molecule type" value="Genomic_DNA"/>
</dbReference>
<name>A0A0F9VZ66_9ZZZZ</name>
<comment type="caution">
    <text evidence="1">The sequence shown here is derived from an EMBL/GenBank/DDBJ whole genome shotgun (WGS) entry which is preliminary data.</text>
</comment>
<accession>A0A0F9VZ66</accession>
<dbReference type="AlphaFoldDB" id="A0A0F9VZ66"/>
<sequence>MTHEERKLENDRHYVAQWLLEAKRRIYATSLSAVSAFHAGSWDEMASRQAQESRDERTRKQYSSVHDFLMKKLYSKNKSITNMLVLK</sequence>
<protein>
    <submittedName>
        <fullName evidence="1">Uncharacterized protein</fullName>
    </submittedName>
</protein>
<reference evidence="1" key="1">
    <citation type="journal article" date="2015" name="Nature">
        <title>Complex archaea that bridge the gap between prokaryotes and eukaryotes.</title>
        <authorList>
            <person name="Spang A."/>
            <person name="Saw J.H."/>
            <person name="Jorgensen S.L."/>
            <person name="Zaremba-Niedzwiedzka K."/>
            <person name="Martijn J."/>
            <person name="Lind A.E."/>
            <person name="van Eijk R."/>
            <person name="Schleper C."/>
            <person name="Guy L."/>
            <person name="Ettema T.J."/>
        </authorList>
    </citation>
    <scope>NUCLEOTIDE SEQUENCE</scope>
</reference>